<proteinExistence type="predicted"/>
<dbReference type="NCBIfam" id="TIGR03769">
    <property type="entry name" value="P_ac_wall_RPT"/>
    <property type="match status" value="1"/>
</dbReference>
<keyword evidence="2" id="KW-1133">Transmembrane helix</keyword>
<dbReference type="OrthoDB" id="4422177at2"/>
<dbReference type="RefSeq" id="WP_083966466.1">
    <property type="nucleotide sequence ID" value="NZ_CP011312.1"/>
</dbReference>
<name>A0A0F6R121_9CORY</name>
<dbReference type="Proteomes" id="UP000033457">
    <property type="component" value="Chromosome"/>
</dbReference>
<evidence type="ECO:0000256" key="2">
    <source>
        <dbReference type="SAM" id="Phobius"/>
    </source>
</evidence>
<keyword evidence="2" id="KW-0812">Transmembrane</keyword>
<evidence type="ECO:0000256" key="1">
    <source>
        <dbReference type="SAM" id="MobiDB-lite"/>
    </source>
</evidence>
<keyword evidence="2" id="KW-0472">Membrane</keyword>
<dbReference type="STRING" id="35755.UL82_09595"/>
<protein>
    <submittedName>
        <fullName evidence="3">Actinobacterial surface-anchored protein domain</fullName>
    </submittedName>
</protein>
<dbReference type="NCBIfam" id="NF038134">
    <property type="entry name" value="choice_anch_M"/>
    <property type="match status" value="2"/>
</dbReference>
<dbReference type="AlphaFoldDB" id="A0A0F6R121"/>
<keyword evidence="4" id="KW-1185">Reference proteome</keyword>
<dbReference type="KEGG" id="cku:UL82_09595"/>
<sequence length="599" mass="64123">MTLARFSSLYRGLCVGICALIFCVCAMPFSGITTALAYEATVGSIDDTPVRLNSGHIDIGPVKIGNEIHFAIGDDSHQHATTSVWRSPEAVTFEVGETHKVRVPDNVSDTGLGFLGAPGSEIYFLSQTQQGNSLWPGFSSEHADGRGWNWEIATNSLPEGARWWAYTSSSVSTGVQEMLASYEHPSVIERSKPVHLHNNWVFSSPGTYVIDIRAVPGDDYAAATQWHTLTFEVGGADAQPQPRPTHTTSTQRPVPPTSFPTTTRQHDPIDSGNNSGDNRNGELNTDHVEITKGHIDLGPVKRGDRFLFALGDESYQHSPNKEYRDPSSVTMVVGDHFKHTLSASNARGALSFAGNEGDTIYFVDQTQHGNALWPGFSSEHADGNGWDFELDPVSSPAGSRWWAYTADSFGGVQEMFGSHEGSSRINRSQQKVHVHNNWIFTHSGTYVINMRAIRYDGHTTDWAPVTFRVCEAVSDAGVSGVANTNVLGAATSTRPSAPSSAALPTLNALGVSASGGSAGGTGGVPPLAAFGNGDALAAAPTLPVMPADSGGAAYGNNQATPVHYDATAVQSDRRHWLMLIAANLFFLLGLSFMVYSKVS</sequence>
<evidence type="ECO:0000313" key="4">
    <source>
        <dbReference type="Proteomes" id="UP000033457"/>
    </source>
</evidence>
<accession>A0A0F6R121</accession>
<gene>
    <name evidence="3" type="ORF">UL82_09595</name>
</gene>
<dbReference type="InterPro" id="IPR022435">
    <property type="entry name" value="Surface-anchored_actinobac"/>
</dbReference>
<feature type="transmembrane region" description="Helical" evidence="2">
    <location>
        <begin position="576"/>
        <end position="595"/>
    </location>
</feature>
<organism evidence="3 4">
    <name type="scientific">Corynebacterium kutscheri</name>
    <dbReference type="NCBI Taxonomy" id="35755"/>
    <lineage>
        <taxon>Bacteria</taxon>
        <taxon>Bacillati</taxon>
        <taxon>Actinomycetota</taxon>
        <taxon>Actinomycetes</taxon>
        <taxon>Mycobacteriales</taxon>
        <taxon>Corynebacteriaceae</taxon>
        <taxon>Corynebacterium</taxon>
    </lineage>
</organism>
<feature type="region of interest" description="Disordered" evidence="1">
    <location>
        <begin position="235"/>
        <end position="284"/>
    </location>
</feature>
<dbReference type="EMBL" id="CP011312">
    <property type="protein sequence ID" value="AKE42057.1"/>
    <property type="molecule type" value="Genomic_DNA"/>
</dbReference>
<dbReference type="HOGENOM" id="CLU_455420_0_0_11"/>
<evidence type="ECO:0000313" key="3">
    <source>
        <dbReference type="EMBL" id="AKE42057.1"/>
    </source>
</evidence>
<reference evidence="3 4" key="1">
    <citation type="journal article" date="2015" name="Genome Announc.">
        <title>Complete Genome Sequence of Corynebacterium kutscheri DSM 20755, a Corynebacterial Type Strain with Remarkably Low G+C Content of Chromosomal DNA.</title>
        <authorList>
            <person name="Ruckert C."/>
            <person name="Albersmeier A."/>
            <person name="Winkler A."/>
            <person name="Tauch A."/>
        </authorList>
    </citation>
    <scope>NUCLEOTIDE SEQUENCE [LARGE SCALE GENOMIC DNA]</scope>
    <source>
        <strain evidence="3 4">DSM 20755</strain>
    </source>
</reference>